<reference evidence="4" key="1">
    <citation type="submission" date="2011-02" db="EMBL/GenBank/DDBJ databases">
        <title>Complete sequence of Methanobacterium sp. AL-21.</title>
        <authorList>
            <consortium name="US DOE Joint Genome Institute"/>
            <person name="Lucas S."/>
            <person name="Copeland A."/>
            <person name="Lapidus A."/>
            <person name="Cheng J.-F."/>
            <person name="Goodwin L."/>
            <person name="Pitluck S."/>
            <person name="Chertkov O."/>
            <person name="Detter J.C."/>
            <person name="Han C."/>
            <person name="Tapia R."/>
            <person name="Land M."/>
            <person name="Hauser L."/>
            <person name="Kyrpides N."/>
            <person name="Ivanova N."/>
            <person name="Mikhailova N."/>
            <person name="Pagani I."/>
            <person name="Cadillo-Quiroz H."/>
            <person name="Imachi H."/>
            <person name="Zinder S."/>
            <person name="Liu W."/>
            <person name="Woyke T."/>
        </authorList>
    </citation>
    <scope>NUCLEOTIDE SEQUENCE [LARGE SCALE GENOMIC DNA]</scope>
    <source>
        <strain evidence="4">AL-21</strain>
    </source>
</reference>
<protein>
    <recommendedName>
        <fullName evidence="5">Phage holin family protein</fullName>
    </recommendedName>
</protein>
<gene>
    <name evidence="3" type="ordered locus">Metbo_1002</name>
</gene>
<accession>F0TCH2</accession>
<dbReference type="Gene3D" id="3.40.720.10">
    <property type="entry name" value="Alkaline Phosphatase, subunit A"/>
    <property type="match status" value="1"/>
</dbReference>
<dbReference type="KEGG" id="mel:Metbo_1002"/>
<dbReference type="InterPro" id="IPR002591">
    <property type="entry name" value="Phosphodiest/P_Trfase"/>
</dbReference>
<dbReference type="SUPFAM" id="SSF53649">
    <property type="entry name" value="Alkaline phosphatase-like"/>
    <property type="match status" value="1"/>
</dbReference>
<evidence type="ECO:0000256" key="2">
    <source>
        <dbReference type="SAM" id="Phobius"/>
    </source>
</evidence>
<organism evidence="3 4">
    <name type="scientific">Methanobacterium lacus (strain AL-21)</name>
    <dbReference type="NCBI Taxonomy" id="877455"/>
    <lineage>
        <taxon>Archaea</taxon>
        <taxon>Methanobacteriati</taxon>
        <taxon>Methanobacteriota</taxon>
        <taxon>Methanomada group</taxon>
        <taxon>Methanobacteria</taxon>
        <taxon>Methanobacteriales</taxon>
        <taxon>Methanobacteriaceae</taxon>
        <taxon>Methanobacterium</taxon>
    </lineage>
</organism>
<proteinExistence type="predicted"/>
<dbReference type="AlphaFoldDB" id="F0TCH2"/>
<feature type="transmembrane region" description="Helical" evidence="2">
    <location>
        <begin position="106"/>
        <end position="125"/>
    </location>
</feature>
<dbReference type="Pfam" id="PF04020">
    <property type="entry name" value="Phage_holin_4_2"/>
    <property type="match status" value="1"/>
</dbReference>
<dbReference type="EMBL" id="CP002551">
    <property type="protein sequence ID" value="ADZ09249.1"/>
    <property type="molecule type" value="Genomic_DNA"/>
</dbReference>
<keyword evidence="2" id="KW-0472">Membrane</keyword>
<dbReference type="GeneID" id="10277451"/>
<dbReference type="eggNOG" id="arCOG09731">
    <property type="taxonomic scope" value="Archaea"/>
</dbReference>
<evidence type="ECO:0000313" key="3">
    <source>
        <dbReference type="EMBL" id="ADZ09249.1"/>
    </source>
</evidence>
<dbReference type="OrthoDB" id="82412at2157"/>
<evidence type="ECO:0000313" key="4">
    <source>
        <dbReference type="Proteomes" id="UP000007490"/>
    </source>
</evidence>
<keyword evidence="2" id="KW-0812">Transmembrane</keyword>
<keyword evidence="4" id="KW-1185">Reference proteome</keyword>
<feature type="transmembrane region" description="Helical" evidence="2">
    <location>
        <begin position="20"/>
        <end position="42"/>
    </location>
</feature>
<name>F0TCH2_METLA</name>
<reference evidence="3 4" key="2">
    <citation type="journal article" date="2014" name="Int. J. Syst. Evol. Microbiol.">
        <title>Methanobacterium paludis sp. nov. and a novel strain of Methanobacterium lacus isolated from northern peatlands.</title>
        <authorList>
            <person name="Cadillo-Quiroz H."/>
            <person name="Brauer S.L."/>
            <person name="Goodson N."/>
            <person name="Yavitt J.B."/>
            <person name="Zinder S.H."/>
        </authorList>
    </citation>
    <scope>NUCLEOTIDE SEQUENCE [LARGE SCALE GENOMIC DNA]</scope>
    <source>
        <strain evidence="3 4">AL-21</strain>
    </source>
</reference>
<feature type="transmembrane region" description="Helical" evidence="2">
    <location>
        <begin position="73"/>
        <end position="94"/>
    </location>
</feature>
<feature type="transmembrane region" description="Helical" evidence="2">
    <location>
        <begin position="48"/>
        <end position="66"/>
    </location>
</feature>
<sequence length="688" mass="77013">MEDYDQKYYKSRFYWLWRTIILWIGSSLGFMLVAYLSVGLSVDSWETAFVVAGIVGILNAILWPLLSRILLPFMVFTVGIGALLLNGLLIWLATNFTTGVTIEGPALIITPIAMAAISTLLNGVLTIDDDATWYRGIRDKVKKIDKDSVTKTPGVIFMEIDGLAKNILLEAIELGDMPTLKRWIEEGSHELKGWETDLSSQTGASQAGILHGNNEDMVAFRWVEKDNNNKIMVSVGLNDAPILEKRISDGNGLLAQHGASRSNLFSGDANDVIFTFSQMKNLGKFYNKAWKYVFSNPSNFSRIVCLFLYDALLDYISQLIHRFKDIKPRIYRGFAFPFIRAGANVFLREITTLALMGDVLKGEIDVAYVTYLGYDEIAHHSGVRDFDAFIALKDLDKQFHRVEMASKLCHRPYQLVVHSDHGQTNGATFKQRYGLSLEGLVKELLPLETQIFADMSPSTGDHFVSAFTLPGDKVKEYFNDKTHDVNSYIQRYNPLKKPDLVSETDANVLVLASGNLGMIYLTDYVERLSYEEINQIYTDLIPGLANHEGISFIMVNSEVNGALAIGSKGTYYLETDEVKGENPLADFGENIAKHLRRTHGFEHTPDILVISMYDKEKNEVAAFEELVGSHGGVGGEQSYPFILHPSKWNIPDGIVGAENVYHAFKSEISKSNPEQTDQSSCELEHTLN</sequence>
<keyword evidence="2" id="KW-1133">Transmembrane helix</keyword>
<feature type="compositionally biased region" description="Polar residues" evidence="1">
    <location>
        <begin position="669"/>
        <end position="681"/>
    </location>
</feature>
<dbReference type="Proteomes" id="UP000007490">
    <property type="component" value="Chromosome"/>
</dbReference>
<dbReference type="Pfam" id="PF01663">
    <property type="entry name" value="Phosphodiest"/>
    <property type="match status" value="1"/>
</dbReference>
<dbReference type="HOGENOM" id="CLU_014010_0_0_2"/>
<evidence type="ECO:0008006" key="5">
    <source>
        <dbReference type="Google" id="ProtNLM"/>
    </source>
</evidence>
<feature type="region of interest" description="Disordered" evidence="1">
    <location>
        <begin position="669"/>
        <end position="688"/>
    </location>
</feature>
<dbReference type="InterPro" id="IPR017850">
    <property type="entry name" value="Alkaline_phosphatase_core_sf"/>
</dbReference>
<dbReference type="InterPro" id="IPR007165">
    <property type="entry name" value="Phage_holin_4_2"/>
</dbReference>
<evidence type="ECO:0000256" key="1">
    <source>
        <dbReference type="SAM" id="MobiDB-lite"/>
    </source>
</evidence>
<dbReference type="RefSeq" id="WP_013644600.1">
    <property type="nucleotide sequence ID" value="NC_015216.1"/>
</dbReference>
<dbReference type="STRING" id="877455.Metbo_1002"/>